<name>A0A2N5HCJ1_9BACI</name>
<keyword evidence="6" id="KW-1185">Reference proteome</keyword>
<dbReference type="InterPro" id="IPR016167">
    <property type="entry name" value="FAD-bd_PCMH_sub1"/>
</dbReference>
<dbReference type="SUPFAM" id="SSF56176">
    <property type="entry name" value="FAD-binding/transporter-associated domain-like"/>
    <property type="match status" value="1"/>
</dbReference>
<dbReference type="SUPFAM" id="SSF55447">
    <property type="entry name" value="CO dehydrogenase flavoprotein C-terminal domain-like"/>
    <property type="match status" value="1"/>
</dbReference>
<dbReference type="PANTHER" id="PTHR42659:SF2">
    <property type="entry name" value="XANTHINE DEHYDROGENASE SUBUNIT C-RELATED"/>
    <property type="match status" value="1"/>
</dbReference>
<dbReference type="InterPro" id="IPR005107">
    <property type="entry name" value="CO_DH_flav_C"/>
</dbReference>
<evidence type="ECO:0000256" key="3">
    <source>
        <dbReference type="ARBA" id="ARBA00023002"/>
    </source>
</evidence>
<dbReference type="PANTHER" id="PTHR42659">
    <property type="entry name" value="XANTHINE DEHYDROGENASE SUBUNIT C-RELATED"/>
    <property type="match status" value="1"/>
</dbReference>
<dbReference type="InterPro" id="IPR002346">
    <property type="entry name" value="Mopterin_DH_FAD-bd"/>
</dbReference>
<dbReference type="PROSITE" id="PS51387">
    <property type="entry name" value="FAD_PCMH"/>
    <property type="match status" value="1"/>
</dbReference>
<dbReference type="Pfam" id="PF03450">
    <property type="entry name" value="CO_deh_flav_C"/>
    <property type="match status" value="1"/>
</dbReference>
<dbReference type="Gene3D" id="3.30.465.10">
    <property type="match status" value="1"/>
</dbReference>
<proteinExistence type="predicted"/>
<dbReference type="Pfam" id="PF00941">
    <property type="entry name" value="FAD_binding_5"/>
    <property type="match status" value="1"/>
</dbReference>
<dbReference type="InterPro" id="IPR016169">
    <property type="entry name" value="FAD-bd_PCMH_sub2"/>
</dbReference>
<dbReference type="GO" id="GO:0071949">
    <property type="term" value="F:FAD binding"/>
    <property type="evidence" value="ECO:0007669"/>
    <property type="project" value="InterPro"/>
</dbReference>
<dbReference type="Gene3D" id="3.30.390.50">
    <property type="entry name" value="CO dehydrogenase flavoprotein, C-terminal domain"/>
    <property type="match status" value="1"/>
</dbReference>
<dbReference type="InterPro" id="IPR036683">
    <property type="entry name" value="CO_DH_flav_C_dom_sf"/>
</dbReference>
<dbReference type="AlphaFoldDB" id="A0A2N5HCJ1"/>
<dbReference type="RefSeq" id="WP_101648958.1">
    <property type="nucleotide sequence ID" value="NZ_PGVE01000063.1"/>
</dbReference>
<dbReference type="Proteomes" id="UP000234950">
    <property type="component" value="Unassembled WGS sequence"/>
</dbReference>
<keyword evidence="1" id="KW-0285">Flavoprotein</keyword>
<dbReference type="InterPro" id="IPR051312">
    <property type="entry name" value="Diverse_Substr_Oxidored"/>
</dbReference>
<evidence type="ECO:0000256" key="2">
    <source>
        <dbReference type="ARBA" id="ARBA00022827"/>
    </source>
</evidence>
<gene>
    <name evidence="5" type="ORF">CVD27_16380</name>
</gene>
<reference evidence="5 6" key="1">
    <citation type="submission" date="2017-11" db="EMBL/GenBank/DDBJ databases">
        <title>Comparitive Functional Genomics of Dry Heat Resistant strains isolated from the Viking Spacecraft.</title>
        <authorList>
            <person name="Seuylemezian A."/>
            <person name="Cooper K."/>
            <person name="Vaishampayan P."/>
        </authorList>
    </citation>
    <scope>NUCLEOTIDE SEQUENCE [LARGE SCALE GENOMIC DNA]</scope>
    <source>
        <strain evidence="5 6">V32-6</strain>
    </source>
</reference>
<sequence>MIRQGAAMLDSPSVWLPANLAEAWELKQRLGLNACFVAGGTLLQTQWQKGFECPRHLISLEKINEMRGCEKNNHNGEASTRIGALTTLAACKDDPSLLKNIPLIEEAIRTIAAPAVRNRATIGGNIAGGFGDLIPALIALDASLSLYDGGKTEIKSLSDCIGQSGGTILTAIYVPENRILGQKRYFYKKLGFREAFTPSIVTISGCCKLNSQNEVEYIRLVAGGGTTPYQRLSCCEKLVEGLTLSNELLTTLFQAIREEFHTTTDPFTTADYKKTVAANMIVSKIASFAG</sequence>
<dbReference type="OrthoDB" id="9774454at2"/>
<organism evidence="5 6">
    <name type="scientific">Neobacillus cucumis</name>
    <dbReference type="NCBI Taxonomy" id="1740721"/>
    <lineage>
        <taxon>Bacteria</taxon>
        <taxon>Bacillati</taxon>
        <taxon>Bacillota</taxon>
        <taxon>Bacilli</taxon>
        <taxon>Bacillales</taxon>
        <taxon>Bacillaceae</taxon>
        <taxon>Neobacillus</taxon>
    </lineage>
</organism>
<keyword evidence="3" id="KW-0560">Oxidoreductase</keyword>
<evidence type="ECO:0000313" key="6">
    <source>
        <dbReference type="Proteomes" id="UP000234950"/>
    </source>
</evidence>
<comment type="caution">
    <text evidence="5">The sequence shown here is derived from an EMBL/GenBank/DDBJ whole genome shotgun (WGS) entry which is preliminary data.</text>
</comment>
<evidence type="ECO:0000259" key="4">
    <source>
        <dbReference type="PROSITE" id="PS51387"/>
    </source>
</evidence>
<dbReference type="EMBL" id="PGVE01000063">
    <property type="protein sequence ID" value="PLS03229.1"/>
    <property type="molecule type" value="Genomic_DNA"/>
</dbReference>
<evidence type="ECO:0000313" key="5">
    <source>
        <dbReference type="EMBL" id="PLS03229.1"/>
    </source>
</evidence>
<dbReference type="InterPro" id="IPR036318">
    <property type="entry name" value="FAD-bd_PCMH-like_sf"/>
</dbReference>
<feature type="domain" description="FAD-binding PCMH-type" evidence="4">
    <location>
        <begin position="1"/>
        <end position="179"/>
    </location>
</feature>
<dbReference type="InterPro" id="IPR016166">
    <property type="entry name" value="FAD-bd_PCMH"/>
</dbReference>
<evidence type="ECO:0000256" key="1">
    <source>
        <dbReference type="ARBA" id="ARBA00022630"/>
    </source>
</evidence>
<dbReference type="GO" id="GO:0016491">
    <property type="term" value="F:oxidoreductase activity"/>
    <property type="evidence" value="ECO:0007669"/>
    <property type="project" value="UniProtKB-KW"/>
</dbReference>
<accession>A0A2N5HCJ1</accession>
<dbReference type="Gene3D" id="3.30.43.10">
    <property type="entry name" value="Uridine Diphospho-n-acetylenolpyruvylglucosamine Reductase, domain 2"/>
    <property type="match status" value="1"/>
</dbReference>
<protein>
    <submittedName>
        <fullName evidence="5">Xanthine dehydrogenase</fullName>
    </submittedName>
</protein>
<keyword evidence="2" id="KW-0274">FAD</keyword>